<dbReference type="SUPFAM" id="SSF54637">
    <property type="entry name" value="Thioesterase/thiol ester dehydrase-isomerase"/>
    <property type="match status" value="1"/>
</dbReference>
<organism evidence="2 3">
    <name type="scientific">Ectorhizobium quercum</name>
    <dbReference type="NCBI Taxonomy" id="2965071"/>
    <lineage>
        <taxon>Bacteria</taxon>
        <taxon>Pseudomonadati</taxon>
        <taxon>Pseudomonadota</taxon>
        <taxon>Alphaproteobacteria</taxon>
        <taxon>Hyphomicrobiales</taxon>
        <taxon>Rhizobiaceae</taxon>
        <taxon>Ectorhizobium</taxon>
    </lineage>
</organism>
<evidence type="ECO:0000313" key="2">
    <source>
        <dbReference type="EMBL" id="MCX8997199.1"/>
    </source>
</evidence>
<feature type="domain" description="FAS1-like dehydratase" evidence="1">
    <location>
        <begin position="79"/>
        <end position="136"/>
    </location>
</feature>
<keyword evidence="3" id="KW-1185">Reference proteome</keyword>
<comment type="caution">
    <text evidence="2">The sequence shown here is derived from an EMBL/GenBank/DDBJ whole genome shotgun (WGS) entry which is preliminary data.</text>
</comment>
<dbReference type="Pfam" id="PF13452">
    <property type="entry name" value="FAS1_DH_region"/>
    <property type="match status" value="1"/>
</dbReference>
<dbReference type="InterPro" id="IPR029069">
    <property type="entry name" value="HotDog_dom_sf"/>
</dbReference>
<gene>
    <name evidence="2" type="ORF">NOF55_08785</name>
</gene>
<dbReference type="AlphaFoldDB" id="A0AAE3MZY5"/>
<evidence type="ECO:0000259" key="1">
    <source>
        <dbReference type="Pfam" id="PF13452"/>
    </source>
</evidence>
<protein>
    <submittedName>
        <fullName evidence="2">MaoC family dehydratase N-terminal domain-containing protein</fullName>
    </submittedName>
</protein>
<dbReference type="EMBL" id="JANFPI010000003">
    <property type="protein sequence ID" value="MCX8997199.1"/>
    <property type="molecule type" value="Genomic_DNA"/>
</dbReference>
<dbReference type="RefSeq" id="WP_306410993.1">
    <property type="nucleotide sequence ID" value="NZ_JANFPI010000003.1"/>
</dbReference>
<sequence>METTGTAGDPATAIGRREHAEIVIAADKVDALAATLDIETLPGEGRELPPGWHWMFFNPFVRRSRLGPDGHPQRGGFLPETGLPRRMWAGGRLTYRAAIPVGARVRRESEIAYVVEKTGGSGRLVFVTVRHMISHEGIVAVEEEQDIVYRAPAAPDAAAPRSVPAPENPVWSERIVPDPVLLFRYSALTSNGHRIHYDQPYARQEEGYRDLVVHGPLIATLLQGLAGRARPDGTLRRFEFRAVAPLFVDRAFRIEAAESPEGLSLWARGLEGELAMRAEARFATGDEA</sequence>
<dbReference type="PANTHER" id="PTHR28152:SF1">
    <property type="entry name" value="HYDROXYACYL-THIOESTER DEHYDRATASE TYPE 2, MITOCHONDRIAL"/>
    <property type="match status" value="1"/>
</dbReference>
<name>A0AAE3MZY5_9HYPH</name>
<dbReference type="InterPro" id="IPR052741">
    <property type="entry name" value="Mitochondrial_HTD2"/>
</dbReference>
<accession>A0AAE3MZY5</accession>
<dbReference type="PANTHER" id="PTHR28152">
    <property type="entry name" value="HYDROXYACYL-THIOESTER DEHYDRATASE TYPE 2, MITOCHONDRIAL"/>
    <property type="match status" value="1"/>
</dbReference>
<dbReference type="InterPro" id="IPR039569">
    <property type="entry name" value="FAS1-like_DH_region"/>
</dbReference>
<reference evidence="2" key="1">
    <citation type="submission" date="2022-07" db="EMBL/GenBank/DDBJ databases">
        <title>Ectorhizobium quercum gen.nov., sp. nov.</title>
        <authorList>
            <person name="Ma T."/>
            <person name="Li Y."/>
        </authorList>
    </citation>
    <scope>NUCLEOTIDE SEQUENCE</scope>
    <source>
        <strain evidence="2">BDR2-2</strain>
    </source>
</reference>
<dbReference type="Gene3D" id="3.10.129.10">
    <property type="entry name" value="Hotdog Thioesterase"/>
    <property type="match status" value="1"/>
</dbReference>
<proteinExistence type="predicted"/>
<dbReference type="Proteomes" id="UP001208771">
    <property type="component" value="Unassembled WGS sequence"/>
</dbReference>
<dbReference type="GO" id="GO:0019171">
    <property type="term" value="F:(3R)-hydroxyacyl-[acyl-carrier-protein] dehydratase activity"/>
    <property type="evidence" value="ECO:0007669"/>
    <property type="project" value="TreeGrafter"/>
</dbReference>
<evidence type="ECO:0000313" key="3">
    <source>
        <dbReference type="Proteomes" id="UP001208771"/>
    </source>
</evidence>